<sequence>MGASPSIPRDRSRQLQVIGAGYGRTGTSAISMALEKLLDGPVMHGGTQILAREDEPVTFLALGDIFKLKSIPYGGATLRLSTTTNSRHAAYLKKLVDLHRSRSNRPRMMRLLREITAGFVGITDQPGILYIPELMELYPDVKVVLVTRDPEKWWKSIEPVAKNVQFWWLKPLLFPVPALRWIPEIFQGFIQRNRNLYGEMRPGVELLKRHNAHIRKVVPKERLLEMDLQDGWEPLCKFLDKPIPDEPFPRSNEAAAVAQRFKECLITAIIIWLSIISFTGMGIYVLYSLYTLNNDDQGEARVEILHP</sequence>
<dbReference type="Pfam" id="PF17784">
    <property type="entry name" value="Sulfotransfer_4"/>
    <property type="match status" value="1"/>
</dbReference>
<evidence type="ECO:0000313" key="2">
    <source>
        <dbReference type="EMBL" id="KAK7757390.1"/>
    </source>
</evidence>
<keyword evidence="3" id="KW-1185">Reference proteome</keyword>
<feature type="transmembrane region" description="Helical" evidence="1">
    <location>
        <begin position="265"/>
        <end position="287"/>
    </location>
</feature>
<keyword evidence="1" id="KW-0812">Transmembrane</keyword>
<protein>
    <recommendedName>
        <fullName evidence="4">P-loop containing nucleoside triphosphate hydrolase protein</fullName>
    </recommendedName>
</protein>
<reference evidence="2 3" key="1">
    <citation type="submission" date="2024-02" db="EMBL/GenBank/DDBJ databases">
        <title>De novo assembly and annotation of 12 fungi associated with fruit tree decline syndrome in Ontario, Canada.</title>
        <authorList>
            <person name="Sulman M."/>
            <person name="Ellouze W."/>
            <person name="Ilyukhin E."/>
        </authorList>
    </citation>
    <scope>NUCLEOTIDE SEQUENCE [LARGE SCALE GENOMIC DNA]</scope>
    <source>
        <strain evidence="2 3">M11/M66-122</strain>
    </source>
</reference>
<dbReference type="Proteomes" id="UP001320420">
    <property type="component" value="Unassembled WGS sequence"/>
</dbReference>
<organism evidence="2 3">
    <name type="scientific">Diatrype stigma</name>
    <dbReference type="NCBI Taxonomy" id="117547"/>
    <lineage>
        <taxon>Eukaryota</taxon>
        <taxon>Fungi</taxon>
        <taxon>Dikarya</taxon>
        <taxon>Ascomycota</taxon>
        <taxon>Pezizomycotina</taxon>
        <taxon>Sordariomycetes</taxon>
        <taxon>Xylariomycetidae</taxon>
        <taxon>Xylariales</taxon>
        <taxon>Diatrypaceae</taxon>
        <taxon>Diatrype</taxon>
    </lineage>
</organism>
<dbReference type="InterPro" id="IPR040632">
    <property type="entry name" value="Sulfotransfer_4"/>
</dbReference>
<dbReference type="InterPro" id="IPR027417">
    <property type="entry name" value="P-loop_NTPase"/>
</dbReference>
<dbReference type="EMBL" id="JAKJXP020000002">
    <property type="protein sequence ID" value="KAK7757390.1"/>
    <property type="molecule type" value="Genomic_DNA"/>
</dbReference>
<keyword evidence="1" id="KW-1133">Transmembrane helix</keyword>
<comment type="caution">
    <text evidence="2">The sequence shown here is derived from an EMBL/GenBank/DDBJ whole genome shotgun (WGS) entry which is preliminary data.</text>
</comment>
<name>A0AAN9V3F2_9PEZI</name>
<evidence type="ECO:0008006" key="4">
    <source>
        <dbReference type="Google" id="ProtNLM"/>
    </source>
</evidence>
<evidence type="ECO:0000256" key="1">
    <source>
        <dbReference type="SAM" id="Phobius"/>
    </source>
</evidence>
<gene>
    <name evidence="2" type="ORF">SLS62_000402</name>
</gene>
<dbReference type="SUPFAM" id="SSF52540">
    <property type="entry name" value="P-loop containing nucleoside triphosphate hydrolases"/>
    <property type="match status" value="1"/>
</dbReference>
<accession>A0AAN9V3F2</accession>
<keyword evidence="1" id="KW-0472">Membrane</keyword>
<evidence type="ECO:0000313" key="3">
    <source>
        <dbReference type="Proteomes" id="UP001320420"/>
    </source>
</evidence>
<dbReference type="AlphaFoldDB" id="A0AAN9V3F2"/>
<dbReference type="PANTHER" id="PTHR36978">
    <property type="entry name" value="P-LOOP CONTAINING NUCLEOTIDE TRIPHOSPHATE HYDROLASE"/>
    <property type="match status" value="1"/>
</dbReference>
<dbReference type="PANTHER" id="PTHR36978:SF3">
    <property type="entry name" value="P-LOOP CONTAINING NUCLEOSIDE TRIPHOSPHATE HYDROLASE PROTEIN"/>
    <property type="match status" value="1"/>
</dbReference>
<dbReference type="Gene3D" id="3.40.50.300">
    <property type="entry name" value="P-loop containing nucleotide triphosphate hydrolases"/>
    <property type="match status" value="1"/>
</dbReference>
<proteinExistence type="predicted"/>